<sequence>MAANLLQKRWGSAGTIITLIESRDIGIIGVGEGSTPQLKAFFDELGIAEAEWMPRCNATYKAGIEFAGWSDRPGYERYFHPFATAVDPFTEPTFFTATALRRRGGDVPAHPDPYFLATRIAREGRAPLAPANFPFDIGYGYHFDAYLVGATLRDFAVASGVRHETATIAEVSLDESGDIASLRSDDGRTFAADLYLDASGFRATLIEGALKEPHRGFGENLFNDSAVVTPTPLPAAGARAMTSATAASAGWIWHIPLTSRAGNGYVYSSRYLDRDDAAAELRRHCGLAEDAEVRHLSMKCGRAERSWVRNCLAIGLAQGFLEPLEATALHIVLATVKGFTAAWEQDDRDGFNAAIARRYEGIRDYIVCHYRTAQRRDTDYWRDATSHDRLSDSLKQLITTWFTGGDLEAEVHRQEIAAYYAPMSWHVMLAGYGNFPPDERARPLPASPVDLDAVERFVHGCALNFPTHAEALSRLSAA</sequence>
<dbReference type="Gene3D" id="3.50.50.60">
    <property type="entry name" value="FAD/NAD(P)-binding domain"/>
    <property type="match status" value="1"/>
</dbReference>
<evidence type="ECO:0000313" key="2">
    <source>
        <dbReference type="Proteomes" id="UP001156703"/>
    </source>
</evidence>
<reference evidence="2" key="1">
    <citation type="journal article" date="2019" name="Int. J. Syst. Evol. Microbiol.">
        <title>The Global Catalogue of Microorganisms (GCM) 10K type strain sequencing project: providing services to taxonomists for standard genome sequencing and annotation.</title>
        <authorList>
            <consortium name="The Broad Institute Genomics Platform"/>
            <consortium name="The Broad Institute Genome Sequencing Center for Infectious Disease"/>
            <person name="Wu L."/>
            <person name="Ma J."/>
        </authorList>
    </citation>
    <scope>NUCLEOTIDE SEQUENCE [LARGE SCALE GENOMIC DNA]</scope>
    <source>
        <strain evidence="2">NBRC 102146</strain>
    </source>
</reference>
<dbReference type="SUPFAM" id="SSF51905">
    <property type="entry name" value="FAD/NAD(P)-binding domain"/>
    <property type="match status" value="1"/>
</dbReference>
<dbReference type="InterPro" id="IPR036188">
    <property type="entry name" value="FAD/NAD-bd_sf"/>
</dbReference>
<dbReference type="InterPro" id="IPR006905">
    <property type="entry name" value="Flavin_halogenase"/>
</dbReference>
<dbReference type="InterPro" id="IPR033856">
    <property type="entry name" value="Trp_halogen"/>
</dbReference>
<dbReference type="PANTHER" id="PTHR43747">
    <property type="entry name" value="FAD-BINDING PROTEIN"/>
    <property type="match status" value="1"/>
</dbReference>
<dbReference type="Proteomes" id="UP001156703">
    <property type="component" value="Unassembled WGS sequence"/>
</dbReference>
<dbReference type="InterPro" id="IPR050816">
    <property type="entry name" value="Flavin-dep_Halogenase_NPB"/>
</dbReference>
<name>A0ABQ5Z5Z5_9SPHN</name>
<accession>A0ABQ5Z5Z5</accession>
<protein>
    <submittedName>
        <fullName evidence="1">Tryptophan halogenase</fullName>
    </submittedName>
</protein>
<dbReference type="PIRSF" id="PIRSF011396">
    <property type="entry name" value="Trp_halogenase"/>
    <property type="match status" value="1"/>
</dbReference>
<dbReference type="Pfam" id="PF04820">
    <property type="entry name" value="Trp_halogenase"/>
    <property type="match status" value="1"/>
</dbReference>
<comment type="caution">
    <text evidence="1">The sequence shown here is derived from an EMBL/GenBank/DDBJ whole genome shotgun (WGS) entry which is preliminary data.</text>
</comment>
<gene>
    <name evidence="1" type="ORF">GCM10007925_19060</name>
</gene>
<dbReference type="EMBL" id="BSOO01000020">
    <property type="protein sequence ID" value="GLR48193.1"/>
    <property type="molecule type" value="Genomic_DNA"/>
</dbReference>
<keyword evidence="2" id="KW-1185">Reference proteome</keyword>
<organism evidence="1 2">
    <name type="scientific">Sphingomonas astaxanthinifaciens DSM 22298</name>
    <dbReference type="NCBI Taxonomy" id="1123267"/>
    <lineage>
        <taxon>Bacteria</taxon>
        <taxon>Pseudomonadati</taxon>
        <taxon>Pseudomonadota</taxon>
        <taxon>Alphaproteobacteria</taxon>
        <taxon>Sphingomonadales</taxon>
        <taxon>Sphingomonadaceae</taxon>
        <taxon>Sphingomonas</taxon>
    </lineage>
</organism>
<proteinExistence type="predicted"/>
<evidence type="ECO:0000313" key="1">
    <source>
        <dbReference type="EMBL" id="GLR48193.1"/>
    </source>
</evidence>
<dbReference type="PANTHER" id="PTHR43747:SF4">
    <property type="entry name" value="FLAVIN-DEPENDENT TRYPTOPHAN HALOGENASE"/>
    <property type="match status" value="1"/>
</dbReference>